<dbReference type="GO" id="GO:0003993">
    <property type="term" value="F:acid phosphatase activity"/>
    <property type="evidence" value="ECO:0007669"/>
    <property type="project" value="InterPro"/>
</dbReference>
<dbReference type="EMBL" id="JAGQLH010000026">
    <property type="protein sequence ID" value="MCA9385545.1"/>
    <property type="molecule type" value="Genomic_DNA"/>
</dbReference>
<dbReference type="GO" id="GO:0046872">
    <property type="term" value="F:metal ion binding"/>
    <property type="evidence" value="ECO:0007669"/>
    <property type="project" value="InterPro"/>
</dbReference>
<evidence type="ECO:0000256" key="1">
    <source>
        <dbReference type="SAM" id="MobiDB-lite"/>
    </source>
</evidence>
<feature type="transmembrane region" description="Helical" evidence="2">
    <location>
        <begin position="7"/>
        <end position="27"/>
    </location>
</feature>
<dbReference type="InterPro" id="IPR008963">
    <property type="entry name" value="Purple_acid_Pase-like_N"/>
</dbReference>
<feature type="compositionally biased region" description="Polar residues" evidence="1">
    <location>
        <begin position="355"/>
        <end position="367"/>
    </location>
</feature>
<keyword evidence="2" id="KW-0812">Transmembrane</keyword>
<dbReference type="Pfam" id="PF16656">
    <property type="entry name" value="Pur_ac_phosph_N"/>
    <property type="match status" value="1"/>
</dbReference>
<dbReference type="AlphaFoldDB" id="A0A955L8G5"/>
<proteinExistence type="predicted"/>
<feature type="region of interest" description="Disordered" evidence="1">
    <location>
        <begin position="289"/>
        <end position="402"/>
    </location>
</feature>
<name>A0A955L8G5_9BACT</name>
<dbReference type="Gene3D" id="2.60.40.380">
    <property type="entry name" value="Purple acid phosphatase-like, N-terminal"/>
    <property type="match status" value="1"/>
</dbReference>
<organism evidence="4 5">
    <name type="scientific">Candidatus Dojkabacteria bacterium</name>
    <dbReference type="NCBI Taxonomy" id="2099670"/>
    <lineage>
        <taxon>Bacteria</taxon>
        <taxon>Candidatus Dojkabacteria</taxon>
    </lineage>
</organism>
<comment type="caution">
    <text evidence="4">The sequence shown here is derived from an EMBL/GenBank/DDBJ whole genome shotgun (WGS) entry which is preliminary data.</text>
</comment>
<evidence type="ECO:0000313" key="4">
    <source>
        <dbReference type="EMBL" id="MCA9385545.1"/>
    </source>
</evidence>
<evidence type="ECO:0000256" key="2">
    <source>
        <dbReference type="SAM" id="Phobius"/>
    </source>
</evidence>
<accession>A0A955L8G5</accession>
<dbReference type="InterPro" id="IPR015914">
    <property type="entry name" value="PAPs_N"/>
</dbReference>
<sequence>MGKSSFYKLVVGLFVLVVLGLTALFVWNPFNKVDVENLALTNVRDVSASVVWTTTGSTKASVVVVNTLTGEEMEFYDDRDVETVALGEVELMNQTSRYTHHVTLRNLSPESTYTYELRHGTKAPDVGEELSFSTYEIDESIETPEPIYGQLLLSDESPAQDGIVFFQVSDDSGYSEYITTYISNGTYTLDIAGLNNWQSNAPYFIDSSSVQTLEFFVEEAGVVEEPLISIGPDEDQPVDTVIVVPEVVISQTLVSEVHAQLGCLPDCGTEFTCADGGALCASCPASQCASSNKVTTPAPTKTVSATPTPKPSDTNKLPTTDTKKNTATPTATPTPSPTKAEDTNKDTTESKTTKKNTAATEPSTLGETANAKKDKKSTVLQESEVANKDTSNTVGKLNSGGGGGIENCDEEQYYLEYNIVQQDGGYICQWSCLNQTSGQEPYSLNNPIGMNECEDNNVYPEIVAKEGDKENLVCSTLGADFLACSCVSKSYCVNDQHFTSMGYSNGCSDFCAADGRNVDPNAVDTSDWATSLVAEYNDQDSLWSCTGNGAVFRPGDVGEYGLYSCSQGRKVCILKSEVGVSTNVTAECAKNDLPTQPGAEIPVDPIQSPYLDEGVYICTISEQTVSCGGGKQVCVHSAAYGVTVTQSAACASSAVLCTDPDGCETIADFEGDVVKAYDGQEGCGVTDSQYYQDYSCGEGNRVCVRKDAIGVTMTQNQACQEAGFSSGTPDIPNVIVYDQDAGCGPDASYYNDYGCPNGERVCVRKDAIGVSITQSQACIDEGLVSDPFTGPVTLKYDEDAGCGVNSDQYNDYGCPNGERVCVRKDAIGVSISQSQACIQEGLVNEAFTGTTYVETPADATSCSGTLGDYDAQYYTFLNCAAGHPNVCMLTTEFNKSGGQSQVCTSLGYGQPLESGSIPGGSNFFTKLFTSASAQTGSIQNYEPGLYQISGDTIGTKSLVITEAGPIRFFSDLNGNGVKEEDEPYIENAANIEFSINKVAEVEQYRVNEGWNLFHFPMVMQGENTSNVTTASDLIRSFNEQGANITHVTTYRDGQFLIYSNRIDENGNNVVFGDDYNILPGEGYFIRNYELTAATLSGNKVQGSLGVTVSQGWNLLGVYNESQENYQGTQVLTQFENQGIQADVLSSWEGGTYRNLVTNNGITYGNDYTVFPKLGYWVRVNTPGQNTFRPE</sequence>
<evidence type="ECO:0000259" key="3">
    <source>
        <dbReference type="Pfam" id="PF16656"/>
    </source>
</evidence>
<reference evidence="4" key="2">
    <citation type="journal article" date="2021" name="Microbiome">
        <title>Successional dynamics and alternative stable states in a saline activated sludge microbial community over 9 years.</title>
        <authorList>
            <person name="Wang Y."/>
            <person name="Ye J."/>
            <person name="Ju F."/>
            <person name="Liu L."/>
            <person name="Boyd J.A."/>
            <person name="Deng Y."/>
            <person name="Parks D.H."/>
            <person name="Jiang X."/>
            <person name="Yin X."/>
            <person name="Woodcroft B.J."/>
            <person name="Tyson G.W."/>
            <person name="Hugenholtz P."/>
            <person name="Polz M.F."/>
            <person name="Zhang T."/>
        </authorList>
    </citation>
    <scope>NUCLEOTIDE SEQUENCE</scope>
    <source>
        <strain evidence="4">HKST-UBA11</strain>
    </source>
</reference>
<dbReference type="SUPFAM" id="SSF49363">
    <property type="entry name" value="Purple acid phosphatase, N-terminal domain"/>
    <property type="match status" value="1"/>
</dbReference>
<reference evidence="4" key="1">
    <citation type="submission" date="2020-04" db="EMBL/GenBank/DDBJ databases">
        <authorList>
            <person name="Zhang T."/>
        </authorList>
    </citation>
    <scope>NUCLEOTIDE SEQUENCE</scope>
    <source>
        <strain evidence="4">HKST-UBA11</strain>
    </source>
</reference>
<feature type="compositionally biased region" description="Polar residues" evidence="1">
    <location>
        <begin position="292"/>
        <end position="317"/>
    </location>
</feature>
<evidence type="ECO:0000313" key="5">
    <source>
        <dbReference type="Proteomes" id="UP000754563"/>
    </source>
</evidence>
<protein>
    <submittedName>
        <fullName evidence="4">Fibronectin type III domain-containing protein</fullName>
    </submittedName>
</protein>
<keyword evidence="2" id="KW-1133">Transmembrane helix</keyword>
<dbReference type="Proteomes" id="UP000754563">
    <property type="component" value="Unassembled WGS sequence"/>
</dbReference>
<gene>
    <name evidence="4" type="ORF">KC717_02765</name>
</gene>
<keyword evidence="2" id="KW-0472">Membrane</keyword>
<feature type="compositionally biased region" description="Basic and acidic residues" evidence="1">
    <location>
        <begin position="339"/>
        <end position="352"/>
    </location>
</feature>
<feature type="domain" description="Purple acid phosphatase N-terminal" evidence="3">
    <location>
        <begin position="37"/>
        <end position="134"/>
    </location>
</feature>